<dbReference type="RefSeq" id="WP_231508627.1">
    <property type="nucleotide sequence ID" value="NZ_JBIRUQ010000002.1"/>
</dbReference>
<dbReference type="Proteomes" id="UP001611263">
    <property type="component" value="Unassembled WGS sequence"/>
</dbReference>
<dbReference type="GeneID" id="93504387"/>
<evidence type="ECO:0000259" key="1">
    <source>
        <dbReference type="Pfam" id="PF13622"/>
    </source>
</evidence>
<gene>
    <name evidence="2" type="ORF">ACH4WX_11695</name>
</gene>
<protein>
    <submittedName>
        <fullName evidence="2">Acyl-CoA thioesterase domain-containing protein</fullName>
    </submittedName>
</protein>
<keyword evidence="3" id="KW-1185">Reference proteome</keyword>
<proteinExistence type="predicted"/>
<reference evidence="2 3" key="1">
    <citation type="submission" date="2024-10" db="EMBL/GenBank/DDBJ databases">
        <title>The Natural Products Discovery Center: Release of the First 8490 Sequenced Strains for Exploring Actinobacteria Biosynthetic Diversity.</title>
        <authorList>
            <person name="Kalkreuter E."/>
            <person name="Kautsar S.A."/>
            <person name="Yang D."/>
            <person name="Bader C.D."/>
            <person name="Teijaro C.N."/>
            <person name="Fluegel L."/>
            <person name="Davis C.M."/>
            <person name="Simpson J.R."/>
            <person name="Lauterbach L."/>
            <person name="Steele A.D."/>
            <person name="Gui C."/>
            <person name="Meng S."/>
            <person name="Li G."/>
            <person name="Viehrig K."/>
            <person name="Ye F."/>
            <person name="Su P."/>
            <person name="Kiefer A.F."/>
            <person name="Nichols A."/>
            <person name="Cepeda A.J."/>
            <person name="Yan W."/>
            <person name="Fan B."/>
            <person name="Jiang Y."/>
            <person name="Adhikari A."/>
            <person name="Zheng C.-J."/>
            <person name="Schuster L."/>
            <person name="Cowan T.M."/>
            <person name="Smanski M.J."/>
            <person name="Chevrette M.G."/>
            <person name="De Carvalho L.P.S."/>
            <person name="Shen B."/>
        </authorList>
    </citation>
    <scope>NUCLEOTIDE SEQUENCE [LARGE SCALE GENOMIC DNA]</scope>
    <source>
        <strain evidence="2 3">NPDC020568</strain>
    </source>
</reference>
<organism evidence="2 3">
    <name type="scientific">Nocardia carnea</name>
    <dbReference type="NCBI Taxonomy" id="37328"/>
    <lineage>
        <taxon>Bacteria</taxon>
        <taxon>Bacillati</taxon>
        <taxon>Actinomycetota</taxon>
        <taxon>Actinomycetes</taxon>
        <taxon>Mycobacteriales</taxon>
        <taxon>Nocardiaceae</taxon>
        <taxon>Nocardia</taxon>
    </lineage>
</organism>
<sequence length="270" mass="28792">MPTRGVDTVLAFFNREGEHYLPTRVAISSWSPTQVSGPAICGLLARELETRAPGAEFVPARLTVDLFSAVSDEPTTVRSTVVREGKRICVADAELVQRDEVRSRATVVYLRTGEVPAGELWQPGRELPVPGVPDESEAGAHPLLKSGEQEWTRNFGANQNADRKAIWQNMLPVVAGDPVTPFQRVAMAGDAASFMSNWGSAGIGYINSDVTLTLARLPIGPGIGVLAQDHVAAAGISVGTVSLYDRSGPLGTAVVTAVSNARRQVDMTQF</sequence>
<comment type="caution">
    <text evidence="2">The sequence shown here is derived from an EMBL/GenBank/DDBJ whole genome shotgun (WGS) entry which is preliminary data.</text>
</comment>
<dbReference type="EMBL" id="JBIRUQ010000002">
    <property type="protein sequence ID" value="MFI1461371.1"/>
    <property type="molecule type" value="Genomic_DNA"/>
</dbReference>
<evidence type="ECO:0000313" key="2">
    <source>
        <dbReference type="EMBL" id="MFI1461371.1"/>
    </source>
</evidence>
<dbReference type="Gene3D" id="2.40.160.210">
    <property type="entry name" value="Acyl-CoA thioesterase, double hotdog domain"/>
    <property type="match status" value="1"/>
</dbReference>
<dbReference type="InterPro" id="IPR029069">
    <property type="entry name" value="HotDog_dom_sf"/>
</dbReference>
<feature type="domain" description="Acyl-CoA thioesterase-like N-terminal HotDog" evidence="1">
    <location>
        <begin position="29"/>
        <end position="109"/>
    </location>
</feature>
<dbReference type="SUPFAM" id="SSF54637">
    <property type="entry name" value="Thioesterase/thiol ester dehydrase-isomerase"/>
    <property type="match status" value="1"/>
</dbReference>
<name>A0ABW7TJZ8_9NOCA</name>
<evidence type="ECO:0000313" key="3">
    <source>
        <dbReference type="Proteomes" id="UP001611263"/>
    </source>
</evidence>
<accession>A0ABW7TJZ8</accession>
<dbReference type="InterPro" id="IPR042171">
    <property type="entry name" value="Acyl-CoA_hotdog"/>
</dbReference>
<dbReference type="Pfam" id="PF13622">
    <property type="entry name" value="4HBT_3"/>
    <property type="match status" value="1"/>
</dbReference>
<dbReference type="InterPro" id="IPR049449">
    <property type="entry name" value="TesB_ACOT8-like_N"/>
</dbReference>